<evidence type="ECO:0000313" key="2">
    <source>
        <dbReference type="Proteomes" id="UP000778797"/>
    </source>
</evidence>
<protein>
    <recommendedName>
        <fullName evidence="3">SGNH/GDSL hydrolase family protein</fullName>
    </recommendedName>
</protein>
<reference evidence="1" key="1">
    <citation type="submission" date="2021-03" db="EMBL/GenBank/DDBJ databases">
        <authorList>
            <person name="Ping X."/>
        </authorList>
    </citation>
    <scope>NUCLEOTIDE SEQUENCE</scope>
    <source>
        <strain evidence="1">E313</strain>
    </source>
</reference>
<gene>
    <name evidence="1" type="ORF">J1C55_09885</name>
</gene>
<dbReference type="Proteomes" id="UP000778797">
    <property type="component" value="Unassembled WGS sequence"/>
</dbReference>
<evidence type="ECO:0008006" key="3">
    <source>
        <dbReference type="Google" id="ProtNLM"/>
    </source>
</evidence>
<dbReference type="RefSeq" id="WP_227477387.1">
    <property type="nucleotide sequence ID" value="NZ_JAFMPT010000012.1"/>
</dbReference>
<accession>A0ABS8ENU5</accession>
<evidence type="ECO:0000313" key="1">
    <source>
        <dbReference type="EMBL" id="MCC1484900.1"/>
    </source>
</evidence>
<keyword evidence="2" id="KW-1185">Reference proteome</keyword>
<dbReference type="EMBL" id="JAFMPT010000012">
    <property type="protein sequence ID" value="MCC1484900.1"/>
    <property type="molecule type" value="Genomic_DNA"/>
</dbReference>
<name>A0ABS8ENU5_9FLAO</name>
<reference evidence="1" key="2">
    <citation type="submission" date="2021-10" db="EMBL/GenBank/DDBJ databases">
        <title>Genome of Winogradskyella sp. E313.</title>
        <authorList>
            <person name="Zhou Y."/>
        </authorList>
    </citation>
    <scope>NUCLEOTIDE SEQUENCE</scope>
    <source>
        <strain evidence="1">E313</strain>
    </source>
</reference>
<sequence length="99" mass="11581">MSQKKIVIYLIRSPYHKKFSGNSYEEDYLKIKQLKFYQVPFIDFKNFPLANSDFSDLQHLNYKGASKLSKSFNRLLKNGLLKSANKQELINAEILCLSK</sequence>
<comment type="caution">
    <text evidence="1">The sequence shown here is derived from an EMBL/GenBank/DDBJ whole genome shotgun (WGS) entry which is preliminary data.</text>
</comment>
<proteinExistence type="predicted"/>
<organism evidence="1 2">
    <name type="scientific">Winogradskyella immobilis</name>
    <dbReference type="NCBI Taxonomy" id="2816852"/>
    <lineage>
        <taxon>Bacteria</taxon>
        <taxon>Pseudomonadati</taxon>
        <taxon>Bacteroidota</taxon>
        <taxon>Flavobacteriia</taxon>
        <taxon>Flavobacteriales</taxon>
        <taxon>Flavobacteriaceae</taxon>
        <taxon>Winogradskyella</taxon>
    </lineage>
</organism>